<proteinExistence type="predicted"/>
<sequence>MLNEVIEALIDERLDNAYFQDVEYQKLSKEESDAIDSFSQRISPELQDAFDNVLTAKNSAASNCSIIAYRQGWLDCMALLVDLVLPESR</sequence>
<accession>A0A412ZE68</accession>
<dbReference type="EMBL" id="QRZM01000001">
    <property type="protein sequence ID" value="RGV78511.1"/>
    <property type="molecule type" value="Genomic_DNA"/>
</dbReference>
<evidence type="ECO:0000313" key="1">
    <source>
        <dbReference type="EMBL" id="RGV78511.1"/>
    </source>
</evidence>
<evidence type="ECO:0000313" key="2">
    <source>
        <dbReference type="Proteomes" id="UP000284543"/>
    </source>
</evidence>
<protein>
    <submittedName>
        <fullName evidence="1">Uncharacterized protein</fullName>
    </submittedName>
</protein>
<organism evidence="1 2">
    <name type="scientific">Enterocloster bolteae</name>
    <dbReference type="NCBI Taxonomy" id="208479"/>
    <lineage>
        <taxon>Bacteria</taxon>
        <taxon>Bacillati</taxon>
        <taxon>Bacillota</taxon>
        <taxon>Clostridia</taxon>
        <taxon>Lachnospirales</taxon>
        <taxon>Lachnospiraceae</taxon>
        <taxon>Enterocloster</taxon>
    </lineage>
</organism>
<comment type="caution">
    <text evidence="1">The sequence shown here is derived from an EMBL/GenBank/DDBJ whole genome shotgun (WGS) entry which is preliminary data.</text>
</comment>
<reference evidence="1 2" key="1">
    <citation type="submission" date="2018-08" db="EMBL/GenBank/DDBJ databases">
        <title>A genome reference for cultivated species of the human gut microbiota.</title>
        <authorList>
            <person name="Zou Y."/>
            <person name="Xue W."/>
            <person name="Luo G."/>
        </authorList>
    </citation>
    <scope>NUCLEOTIDE SEQUENCE [LARGE SCALE GENOMIC DNA]</scope>
    <source>
        <strain evidence="1 2">AF14-18</strain>
    </source>
</reference>
<dbReference type="RefSeq" id="WP_118017296.1">
    <property type="nucleotide sequence ID" value="NZ_CAUHGS010000006.1"/>
</dbReference>
<gene>
    <name evidence="1" type="ORF">DWW02_01880</name>
</gene>
<dbReference type="AlphaFoldDB" id="A0A412ZE68"/>
<name>A0A412ZE68_9FIRM</name>
<dbReference type="Proteomes" id="UP000284543">
    <property type="component" value="Unassembled WGS sequence"/>
</dbReference>